<comment type="caution">
    <text evidence="3">The sequence shown here is derived from an EMBL/GenBank/DDBJ whole genome shotgun (WGS) entry which is preliminary data.</text>
</comment>
<feature type="domain" description="NB-ARC" evidence="2">
    <location>
        <begin position="126"/>
        <end position="232"/>
    </location>
</feature>
<evidence type="ECO:0000256" key="1">
    <source>
        <dbReference type="SAM" id="Coils"/>
    </source>
</evidence>
<dbReference type="Proteomes" id="UP000283530">
    <property type="component" value="Unassembled WGS sequence"/>
</dbReference>
<dbReference type="GO" id="GO:0043531">
    <property type="term" value="F:ADP binding"/>
    <property type="evidence" value="ECO:0007669"/>
    <property type="project" value="InterPro"/>
</dbReference>
<dbReference type="EMBL" id="QPKB01000007">
    <property type="protein sequence ID" value="RWR88080.1"/>
    <property type="molecule type" value="Genomic_DNA"/>
</dbReference>
<dbReference type="InterPro" id="IPR050905">
    <property type="entry name" value="Plant_NBS-LRR"/>
</dbReference>
<dbReference type="OrthoDB" id="4748888at2759"/>
<dbReference type="Gene3D" id="3.40.50.300">
    <property type="entry name" value="P-loop containing nucleotide triphosphate hydrolases"/>
    <property type="match status" value="1"/>
</dbReference>
<dbReference type="InterPro" id="IPR027417">
    <property type="entry name" value="P-loop_NTPase"/>
</dbReference>
<dbReference type="InterPro" id="IPR002182">
    <property type="entry name" value="NB-ARC"/>
</dbReference>
<dbReference type="PANTHER" id="PTHR33463:SF209">
    <property type="entry name" value="DISEASE RESISTANCE PROTEIN RPS2-LIKE"/>
    <property type="match status" value="1"/>
</dbReference>
<evidence type="ECO:0000313" key="4">
    <source>
        <dbReference type="Proteomes" id="UP000283530"/>
    </source>
</evidence>
<keyword evidence="1" id="KW-0175">Coiled coil</keyword>
<dbReference type="PANTHER" id="PTHR33463">
    <property type="entry name" value="NB-ARC DOMAIN-CONTAINING PROTEIN-RELATED"/>
    <property type="match status" value="1"/>
</dbReference>
<accession>A0A443PBG1</accession>
<name>A0A443PBG1_9MAGN</name>
<sequence>MARLRTKMDALTSKAEDITKEVNNAELHGKTRRKEVSNWLEKVRSIEEQVSNIEKKLKEQNKCWDGRMPNYYLRRKISKMSLKLIIQAGELIADGKFENVAFEQAAELGCTLPATSIARKTTADVTLEEILHCILNTDMRIIGVHGMGGVGKTTIMTNIYNRLNKTTAFDHIIWITVSNDVDVSKLQRKIANKLGIDMKEGEDDDDDIKAKIFSALERRKKFLLILDDMWDDFCHAPKSETGVMREIRAN</sequence>
<dbReference type="PRINTS" id="PR00364">
    <property type="entry name" value="DISEASERSIST"/>
</dbReference>
<proteinExistence type="predicted"/>
<gene>
    <name evidence="3" type="ORF">CKAN_01706200</name>
</gene>
<evidence type="ECO:0000259" key="2">
    <source>
        <dbReference type="Pfam" id="PF00931"/>
    </source>
</evidence>
<organism evidence="3 4">
    <name type="scientific">Cinnamomum micranthum f. kanehirae</name>
    <dbReference type="NCBI Taxonomy" id="337451"/>
    <lineage>
        <taxon>Eukaryota</taxon>
        <taxon>Viridiplantae</taxon>
        <taxon>Streptophyta</taxon>
        <taxon>Embryophyta</taxon>
        <taxon>Tracheophyta</taxon>
        <taxon>Spermatophyta</taxon>
        <taxon>Magnoliopsida</taxon>
        <taxon>Magnoliidae</taxon>
        <taxon>Laurales</taxon>
        <taxon>Lauraceae</taxon>
        <taxon>Cinnamomum</taxon>
    </lineage>
</organism>
<protein>
    <submittedName>
        <fullName evidence="3">Putative disease resistance protein</fullName>
    </submittedName>
</protein>
<evidence type="ECO:0000313" key="3">
    <source>
        <dbReference type="EMBL" id="RWR88080.1"/>
    </source>
</evidence>
<dbReference type="SUPFAM" id="SSF52540">
    <property type="entry name" value="P-loop containing nucleoside triphosphate hydrolases"/>
    <property type="match status" value="1"/>
</dbReference>
<feature type="coiled-coil region" evidence="1">
    <location>
        <begin position="1"/>
        <end position="63"/>
    </location>
</feature>
<dbReference type="Pfam" id="PF00931">
    <property type="entry name" value="NB-ARC"/>
    <property type="match status" value="1"/>
</dbReference>
<reference evidence="3 4" key="1">
    <citation type="journal article" date="2019" name="Nat. Plants">
        <title>Stout camphor tree genome fills gaps in understanding of flowering plant genome evolution.</title>
        <authorList>
            <person name="Chaw S.M."/>
            <person name="Liu Y.C."/>
            <person name="Wu Y.W."/>
            <person name="Wang H.Y."/>
            <person name="Lin C.I."/>
            <person name="Wu C.S."/>
            <person name="Ke H.M."/>
            <person name="Chang L.Y."/>
            <person name="Hsu C.Y."/>
            <person name="Yang H.T."/>
            <person name="Sudianto E."/>
            <person name="Hsu M.H."/>
            <person name="Wu K.P."/>
            <person name="Wang L.N."/>
            <person name="Leebens-Mack J.H."/>
            <person name="Tsai I.J."/>
        </authorList>
    </citation>
    <scope>NUCLEOTIDE SEQUENCE [LARGE SCALE GENOMIC DNA]</scope>
    <source>
        <strain evidence="4">cv. Chaw 1501</strain>
        <tissue evidence="3">Young leaves</tissue>
    </source>
</reference>
<dbReference type="AlphaFoldDB" id="A0A443PBG1"/>
<keyword evidence="4" id="KW-1185">Reference proteome</keyword>